<evidence type="ECO:0000259" key="4">
    <source>
        <dbReference type="PROSITE" id="PS50137"/>
    </source>
</evidence>
<dbReference type="PANTHER" id="PTHR46205:SF5">
    <property type="entry name" value="BLANKS-RELATED"/>
    <property type="match status" value="1"/>
</dbReference>
<dbReference type="SUPFAM" id="SSF54768">
    <property type="entry name" value="dsRNA-binding domain-like"/>
    <property type="match status" value="1"/>
</dbReference>
<evidence type="ECO:0000256" key="2">
    <source>
        <dbReference type="PROSITE-ProRule" id="PRU00266"/>
    </source>
</evidence>
<organism evidence="5">
    <name type="scientific">Drosophila rhopaloa</name>
    <name type="common">Fruit fly</name>
    <dbReference type="NCBI Taxonomy" id="1041015"/>
    <lineage>
        <taxon>Eukaryota</taxon>
        <taxon>Metazoa</taxon>
        <taxon>Ecdysozoa</taxon>
        <taxon>Arthropoda</taxon>
        <taxon>Hexapoda</taxon>
        <taxon>Insecta</taxon>
        <taxon>Pterygota</taxon>
        <taxon>Neoptera</taxon>
        <taxon>Endopterygota</taxon>
        <taxon>Diptera</taxon>
        <taxon>Brachycera</taxon>
        <taxon>Muscomorpha</taxon>
        <taxon>Ephydroidea</taxon>
        <taxon>Drosophilidae</taxon>
        <taxon>Drosophila</taxon>
        <taxon>Sophophora</taxon>
    </lineage>
</organism>
<keyword evidence="1 2" id="KW-0694">RNA-binding</keyword>
<feature type="compositionally biased region" description="Polar residues" evidence="3">
    <location>
        <begin position="229"/>
        <end position="247"/>
    </location>
</feature>
<dbReference type="GO" id="GO:0035197">
    <property type="term" value="F:siRNA binding"/>
    <property type="evidence" value="ECO:0007669"/>
    <property type="project" value="TreeGrafter"/>
</dbReference>
<evidence type="ECO:0000256" key="3">
    <source>
        <dbReference type="SAM" id="MobiDB-lite"/>
    </source>
</evidence>
<feature type="region of interest" description="Disordered" evidence="3">
    <location>
        <begin position="19"/>
        <end position="83"/>
    </location>
</feature>
<dbReference type="RefSeq" id="XP_016982933.2">
    <property type="nucleotide sequence ID" value="XM_017127444.2"/>
</dbReference>
<dbReference type="GO" id="GO:0005634">
    <property type="term" value="C:nucleus"/>
    <property type="evidence" value="ECO:0007669"/>
    <property type="project" value="TreeGrafter"/>
</dbReference>
<feature type="domain" description="DRBM" evidence="4">
    <location>
        <begin position="417"/>
        <end position="466"/>
    </location>
</feature>
<feature type="compositionally biased region" description="Polar residues" evidence="3">
    <location>
        <begin position="72"/>
        <end position="83"/>
    </location>
</feature>
<dbReference type="GeneID" id="108047326"/>
<dbReference type="GO" id="GO:0003725">
    <property type="term" value="F:double-stranded RNA binding"/>
    <property type="evidence" value="ECO:0007669"/>
    <property type="project" value="TreeGrafter"/>
</dbReference>
<sequence>MKRICGSYMSLQEKTIFGEPEDLNGNMGPLIKSPMSENRDQEEQGLAVPIASPNHDEPNAFPEAAETDGGNCVQNNQDTVSASNSGEMDITALNPDLSAPSNEIVQLAAPNLQAALADQDPLAIDQGNSDQEKQDTGSASIGITALNYVQSDATIAIDDSISAADSSDKPAAIDGNKGAQGQIDNYILEFDPIPAAVEYAISSADCDPLAGTPSGLVMPLILKTELEEMSSNEPSSDLSEPEPQTTVNEELSLDSSEENGSGENEPGSVQNMNRCLNRQLSKSLIPKDAWMVINGVKGVVISRATSKRDSEGQFKAHITVNEKQYYGEGPSTISAKNKACEQALIDIIIAKLADQNTSDDQDDLFVMMLASFAMHKLSEEWKLEGFNVPLKRSELPLSWKTMHPSLVLTYMRPNTIFEYLGSTGEQPNELFEMGVKVYGQEFKAKGTSKKNARRFLAAQVCNKLFGTDFSTGDTT</sequence>
<accession>A0A6P4F6G9</accession>
<dbReference type="GO" id="GO:0070920">
    <property type="term" value="P:regulation of regulatory ncRNA processing"/>
    <property type="evidence" value="ECO:0007669"/>
    <property type="project" value="TreeGrafter"/>
</dbReference>
<dbReference type="GO" id="GO:0005737">
    <property type="term" value="C:cytoplasm"/>
    <property type="evidence" value="ECO:0007669"/>
    <property type="project" value="TreeGrafter"/>
</dbReference>
<evidence type="ECO:0000313" key="5">
    <source>
        <dbReference type="RefSeq" id="XP_016982933.1"/>
    </source>
</evidence>
<dbReference type="GO" id="GO:0070578">
    <property type="term" value="C:RISC-loading complex"/>
    <property type="evidence" value="ECO:0007669"/>
    <property type="project" value="TreeGrafter"/>
</dbReference>
<reference evidence="5" key="1">
    <citation type="submission" date="2025-08" db="UniProtKB">
        <authorList>
            <consortium name="RefSeq"/>
        </authorList>
    </citation>
    <scope>IDENTIFICATION</scope>
</reference>
<dbReference type="RefSeq" id="XP_016982933.1">
    <property type="nucleotide sequence ID" value="XM_017127444.1"/>
</dbReference>
<proteinExistence type="predicted"/>
<dbReference type="AlphaFoldDB" id="A0A6P4F6G9"/>
<feature type="region of interest" description="Disordered" evidence="3">
    <location>
        <begin position="228"/>
        <end position="271"/>
    </location>
</feature>
<evidence type="ECO:0000256" key="1">
    <source>
        <dbReference type="ARBA" id="ARBA00022884"/>
    </source>
</evidence>
<dbReference type="GO" id="GO:0030422">
    <property type="term" value="P:siRNA processing"/>
    <property type="evidence" value="ECO:0007669"/>
    <property type="project" value="TreeGrafter"/>
</dbReference>
<feature type="compositionally biased region" description="Low complexity" evidence="3">
    <location>
        <begin position="258"/>
        <end position="268"/>
    </location>
</feature>
<protein>
    <submittedName>
        <fullName evidence="5">Uncharacterized protein LOC108047326 isoform X1</fullName>
    </submittedName>
</protein>
<dbReference type="InterPro" id="IPR051247">
    <property type="entry name" value="RLC_Component"/>
</dbReference>
<dbReference type="CDD" id="cd00048">
    <property type="entry name" value="DSRM_SF"/>
    <property type="match status" value="1"/>
</dbReference>
<name>A0A6P4F6G9_DRORH</name>
<dbReference type="InterPro" id="IPR014720">
    <property type="entry name" value="dsRBD_dom"/>
</dbReference>
<dbReference type="GO" id="GO:0016442">
    <property type="term" value="C:RISC complex"/>
    <property type="evidence" value="ECO:0007669"/>
    <property type="project" value="TreeGrafter"/>
</dbReference>
<dbReference type="Gene3D" id="3.30.160.20">
    <property type="match status" value="2"/>
</dbReference>
<gene>
    <name evidence="5" type="primary">LOC108047326</name>
</gene>
<dbReference type="PROSITE" id="PS50137">
    <property type="entry name" value="DS_RBD"/>
    <property type="match status" value="1"/>
</dbReference>
<dbReference type="PANTHER" id="PTHR46205">
    <property type="entry name" value="LOQUACIOUS, ISOFORM B"/>
    <property type="match status" value="1"/>
</dbReference>
<dbReference type="OrthoDB" id="6363432at2759"/>